<dbReference type="AlphaFoldDB" id="A0A158DYV2"/>
<proteinExistence type="predicted"/>
<feature type="transmembrane region" description="Helical" evidence="1">
    <location>
        <begin position="6"/>
        <end position="26"/>
    </location>
</feature>
<dbReference type="Proteomes" id="UP000054624">
    <property type="component" value="Unassembled WGS sequence"/>
</dbReference>
<accession>A0A158DYV2</accession>
<evidence type="ECO:0000313" key="2">
    <source>
        <dbReference type="EMBL" id="SAK99758.1"/>
    </source>
</evidence>
<name>A0A158DYV2_9BURK</name>
<keyword evidence="1" id="KW-0472">Membrane</keyword>
<organism evidence="2 3">
    <name type="scientific">Caballeronia temeraria</name>
    <dbReference type="NCBI Taxonomy" id="1777137"/>
    <lineage>
        <taxon>Bacteria</taxon>
        <taxon>Pseudomonadati</taxon>
        <taxon>Pseudomonadota</taxon>
        <taxon>Betaproteobacteria</taxon>
        <taxon>Burkholderiales</taxon>
        <taxon>Burkholderiaceae</taxon>
        <taxon>Caballeronia</taxon>
    </lineage>
</organism>
<dbReference type="EMBL" id="FCOI02000074">
    <property type="protein sequence ID" value="SAK99758.1"/>
    <property type="molecule type" value="Genomic_DNA"/>
</dbReference>
<sequence>MLKGSLAMMLASIAFMFSTLYVAGVFDSPRKGPKVFEELMVKNDDWVHIYRTWRLAASTSGYATASHLASRQTARLCAAFPSKRCPQRPTLCVGRLTGSERNTSLRRG</sequence>
<reference evidence="3" key="1">
    <citation type="submission" date="2016-01" db="EMBL/GenBank/DDBJ databases">
        <authorList>
            <person name="Peeters Charlotte."/>
        </authorList>
    </citation>
    <scope>NUCLEOTIDE SEQUENCE [LARGE SCALE GENOMIC DNA]</scope>
</reference>
<keyword evidence="1" id="KW-1133">Transmembrane helix</keyword>
<evidence type="ECO:0000313" key="3">
    <source>
        <dbReference type="Proteomes" id="UP000054624"/>
    </source>
</evidence>
<evidence type="ECO:0000256" key="1">
    <source>
        <dbReference type="SAM" id="Phobius"/>
    </source>
</evidence>
<gene>
    <name evidence="2" type="ORF">AWB76_07779</name>
</gene>
<keyword evidence="3" id="KW-1185">Reference proteome</keyword>
<keyword evidence="1" id="KW-0812">Transmembrane</keyword>
<protein>
    <submittedName>
        <fullName evidence="2">Uncharacterized protein</fullName>
    </submittedName>
</protein>